<dbReference type="Pfam" id="PF08223">
    <property type="entry name" value="PaaX_C"/>
    <property type="match status" value="1"/>
</dbReference>
<dbReference type="SUPFAM" id="SSF46785">
    <property type="entry name" value="Winged helix' DNA-binding domain"/>
    <property type="match status" value="1"/>
</dbReference>
<sequence length="267" mass="30430">MKPKPQRLLMNLLTAMDEDVLRVRDAISLCELFGVTSNSTRVALTRLSAEGLIESCGRGQYQLTARAHTLTDDLRRWRTALQRLEAWTGQWVAAHLGGLGRSDKPALRRRKRALEMNGFQELSRDLYIRPDNLRGGVASVRERLYRLGLEGSAPVFLLSHLDDHYVPRARNLWDTTGLEQRYRDTASHLRQWLDQADRLSPEAAARESFVIGDRAIRQIVFDPLLPEQMIDATARQTFVDTLLTFDQTGHAIWRRLYHLSAGTTAPT</sequence>
<feature type="domain" description="Transcriptional repressor PaaX-like N-terminal" evidence="1">
    <location>
        <begin position="20"/>
        <end position="66"/>
    </location>
</feature>
<evidence type="ECO:0000313" key="4">
    <source>
        <dbReference type="Proteomes" id="UP000313645"/>
    </source>
</evidence>
<dbReference type="Gene3D" id="1.10.10.10">
    <property type="entry name" value="Winged helix-like DNA-binding domain superfamily/Winged helix DNA-binding domain"/>
    <property type="match status" value="1"/>
</dbReference>
<reference evidence="3 4" key="1">
    <citation type="submission" date="2019-02" db="EMBL/GenBank/DDBJ databases">
        <title>Marinobacter halodurans sp. nov., a marine bacterium isolated from sea tidal flat.</title>
        <authorList>
            <person name="Yoo Y."/>
            <person name="Lee D.W."/>
            <person name="Kim B.S."/>
            <person name="Kim J.-J."/>
        </authorList>
    </citation>
    <scope>NUCLEOTIDE SEQUENCE [LARGE SCALE GENOMIC DNA]</scope>
    <source>
        <strain evidence="3 4">YJ-S3-2</strain>
    </source>
</reference>
<dbReference type="PANTHER" id="PTHR30319">
    <property type="entry name" value="PHENYLACETIC ACID REGULATOR-RELATED TRANSCRIPTIONAL REPRESSOR"/>
    <property type="match status" value="1"/>
</dbReference>
<evidence type="ECO:0000313" key="3">
    <source>
        <dbReference type="EMBL" id="TBW58584.1"/>
    </source>
</evidence>
<gene>
    <name evidence="3" type="ORF">EZI54_04145</name>
</gene>
<name>A0ABY1ZRT9_9GAMM</name>
<comment type="caution">
    <text evidence="3">The sequence shown here is derived from an EMBL/GenBank/DDBJ whole genome shotgun (WGS) entry which is preliminary data.</text>
</comment>
<dbReference type="InterPro" id="IPR012906">
    <property type="entry name" value="PaaX-like_N"/>
</dbReference>
<keyword evidence="4" id="KW-1185">Reference proteome</keyword>
<proteinExistence type="predicted"/>
<dbReference type="PANTHER" id="PTHR30319:SF1">
    <property type="entry name" value="TRANSCRIPTIONAL REPRESSOR PAAX"/>
    <property type="match status" value="1"/>
</dbReference>
<accession>A0ABY1ZRT9</accession>
<dbReference type="EMBL" id="SJDL01000004">
    <property type="protein sequence ID" value="TBW58584.1"/>
    <property type="molecule type" value="Genomic_DNA"/>
</dbReference>
<dbReference type="InterPro" id="IPR013225">
    <property type="entry name" value="PaaX_C"/>
</dbReference>
<protein>
    <submittedName>
        <fullName evidence="3">PaaX family transcriptional regulator</fullName>
    </submittedName>
</protein>
<dbReference type="Gene3D" id="3.30.70.2650">
    <property type="match status" value="1"/>
</dbReference>
<dbReference type="RefSeq" id="WP_131479340.1">
    <property type="nucleotide sequence ID" value="NZ_SJDL01000004.1"/>
</dbReference>
<evidence type="ECO:0000259" key="1">
    <source>
        <dbReference type="Pfam" id="PF07848"/>
    </source>
</evidence>
<dbReference type="Proteomes" id="UP000313645">
    <property type="component" value="Unassembled WGS sequence"/>
</dbReference>
<evidence type="ECO:0000259" key="2">
    <source>
        <dbReference type="Pfam" id="PF08223"/>
    </source>
</evidence>
<organism evidence="3 4">
    <name type="scientific">Marinobacter halodurans</name>
    <dbReference type="NCBI Taxonomy" id="2528979"/>
    <lineage>
        <taxon>Bacteria</taxon>
        <taxon>Pseudomonadati</taxon>
        <taxon>Pseudomonadota</taxon>
        <taxon>Gammaproteobacteria</taxon>
        <taxon>Pseudomonadales</taxon>
        <taxon>Marinobacteraceae</taxon>
        <taxon>Marinobacter</taxon>
    </lineage>
</organism>
<feature type="domain" description="Transcriptional repressor PaaX-like C-terminal" evidence="2">
    <location>
        <begin position="173"/>
        <end position="254"/>
    </location>
</feature>
<dbReference type="InterPro" id="IPR036388">
    <property type="entry name" value="WH-like_DNA-bd_sf"/>
</dbReference>
<dbReference type="Pfam" id="PF07848">
    <property type="entry name" value="PaaX"/>
    <property type="match status" value="1"/>
</dbReference>
<dbReference type="InterPro" id="IPR036390">
    <property type="entry name" value="WH_DNA-bd_sf"/>
</dbReference>